<feature type="binding site" evidence="3">
    <location>
        <position position="213"/>
    </location>
    <ligand>
        <name>phosphate</name>
        <dbReference type="ChEBI" id="CHEBI:43474"/>
    </ligand>
</feature>
<dbReference type="OrthoDB" id="1523230at2"/>
<dbReference type="InterPro" id="IPR035994">
    <property type="entry name" value="Nucleoside_phosphorylase_sf"/>
</dbReference>
<name>A0A0K1JGL8_9MICO</name>
<comment type="function">
    <text evidence="3">Purine nucleoside phosphorylase involved in purine salvage.</text>
</comment>
<evidence type="ECO:0000256" key="3">
    <source>
        <dbReference type="HAMAP-Rule" id="MF_01963"/>
    </source>
</evidence>
<keyword evidence="2 3" id="KW-0808">Transferase</keyword>
<dbReference type="PATRIC" id="fig|571913.6.peg.1719"/>
<evidence type="ECO:0000256" key="1">
    <source>
        <dbReference type="ARBA" id="ARBA00022676"/>
    </source>
</evidence>
<dbReference type="AlphaFoldDB" id="A0A0K1JGL8"/>
<dbReference type="GO" id="GO:0019509">
    <property type="term" value="P:L-methionine salvage from methylthioadenosine"/>
    <property type="evidence" value="ECO:0007669"/>
    <property type="project" value="TreeGrafter"/>
</dbReference>
<feature type="binding site" evidence="3">
    <location>
        <position position="212"/>
    </location>
    <ligand>
        <name>substrate</name>
    </ligand>
</feature>
<evidence type="ECO:0000256" key="4">
    <source>
        <dbReference type="SAM" id="MobiDB-lite"/>
    </source>
</evidence>
<feature type="binding site" evidence="3">
    <location>
        <position position="15"/>
    </location>
    <ligand>
        <name>phosphate</name>
        <dbReference type="ChEBI" id="CHEBI:43474"/>
    </ligand>
</feature>
<feature type="site" description="Important for substrate specificity" evidence="3">
    <location>
        <position position="249"/>
    </location>
</feature>
<comment type="subunit">
    <text evidence="3">Homohexamer. Dimer of a homotrimer.</text>
</comment>
<dbReference type="InterPro" id="IPR010044">
    <property type="entry name" value="MTAP"/>
</dbReference>
<dbReference type="Proteomes" id="UP000066480">
    <property type="component" value="Chromosome"/>
</dbReference>
<dbReference type="EC" id="2.4.2.1" evidence="3"/>
<dbReference type="STRING" id="571913.VV02_08390"/>
<keyword evidence="3" id="KW-0660">Purine salvage</keyword>
<evidence type="ECO:0000259" key="5">
    <source>
        <dbReference type="Pfam" id="PF01048"/>
    </source>
</evidence>
<dbReference type="HAMAP" id="MF_01963">
    <property type="entry name" value="MTAP"/>
    <property type="match status" value="1"/>
</dbReference>
<evidence type="ECO:0000256" key="2">
    <source>
        <dbReference type="ARBA" id="ARBA00022679"/>
    </source>
</evidence>
<dbReference type="PANTHER" id="PTHR42679">
    <property type="entry name" value="S-METHYL-5'-THIOADENOSINE PHOSPHORYLASE"/>
    <property type="match status" value="1"/>
</dbReference>
<dbReference type="GO" id="GO:0005829">
    <property type="term" value="C:cytosol"/>
    <property type="evidence" value="ECO:0007669"/>
    <property type="project" value="TreeGrafter"/>
</dbReference>
<evidence type="ECO:0000313" key="7">
    <source>
        <dbReference type="Proteomes" id="UP000066480"/>
    </source>
</evidence>
<dbReference type="EMBL" id="CP011112">
    <property type="protein sequence ID" value="AKU15867.1"/>
    <property type="molecule type" value="Genomic_DNA"/>
</dbReference>
<dbReference type="NCBIfam" id="TIGR01694">
    <property type="entry name" value="MTAP"/>
    <property type="match status" value="1"/>
</dbReference>
<dbReference type="NCBIfam" id="NF005876">
    <property type="entry name" value="PRK07823.1"/>
    <property type="match status" value="1"/>
</dbReference>
<reference evidence="6 7" key="1">
    <citation type="submission" date="2015-03" db="EMBL/GenBank/DDBJ databases">
        <title>Luteipulveratus halotolerans sp. nov., a novel actinobacterium (Dermacoccaceae) from Sarawak, Malaysia.</title>
        <authorList>
            <person name="Juboi H."/>
            <person name="Basik A."/>
            <person name="Shamsul S.S."/>
            <person name="Arnold P."/>
            <person name="Schmitt E.K."/>
            <person name="Sanglier J.-J."/>
            <person name="Yeo T."/>
        </authorList>
    </citation>
    <scope>NUCLEOTIDE SEQUENCE [LARGE SCALE GENOMIC DNA]</scope>
    <source>
        <strain evidence="6 7">MN07-A0370</strain>
    </source>
</reference>
<dbReference type="UniPathway" id="UPA00606"/>
<dbReference type="RefSeq" id="WP_052590947.1">
    <property type="nucleotide sequence ID" value="NZ_CP011112.1"/>
</dbReference>
<dbReference type="SUPFAM" id="SSF53167">
    <property type="entry name" value="Purine and uridine phosphorylases"/>
    <property type="match status" value="1"/>
</dbReference>
<comment type="pathway">
    <text evidence="3">Purine metabolism; purine nucleoside salvage.</text>
</comment>
<dbReference type="GO" id="GO:0017061">
    <property type="term" value="F:S-methyl-5-thioadenosine phosphorylase activity"/>
    <property type="evidence" value="ECO:0007669"/>
    <property type="project" value="InterPro"/>
</dbReference>
<protein>
    <recommendedName>
        <fullName evidence="3">Purine nucleoside phosphorylase</fullName>
        <shortName evidence="3">PNP</shortName>
        <ecNumber evidence="3">2.4.2.1</ecNumber>
    </recommendedName>
</protein>
<comment type="miscellaneous">
    <text evidence="3">Although this enzyme belongs to the family of MTA phosphorylases based on sequence homology, it lacks several conserved amino acids in the substrate binding pocket that confer specificity towards MTA.</text>
</comment>
<keyword evidence="1 3" id="KW-0328">Glycosyltransferase</keyword>
<comment type="caution">
    <text evidence="3">Lacks conserved residue(s) required for the propagation of feature annotation.</text>
</comment>
<feature type="binding site" evidence="3">
    <location>
        <begin position="236"/>
        <end position="238"/>
    </location>
    <ligand>
        <name>substrate</name>
    </ligand>
</feature>
<feature type="site" description="Important for substrate specificity" evidence="3">
    <location>
        <position position="194"/>
    </location>
</feature>
<accession>A0A0K1JGL8</accession>
<dbReference type="CDD" id="cd09010">
    <property type="entry name" value="MTAP_SsMTAPII_like_MTIP"/>
    <property type="match status" value="1"/>
</dbReference>
<keyword evidence="7" id="KW-1185">Reference proteome</keyword>
<proteinExistence type="inferred from homology"/>
<gene>
    <name evidence="6" type="ORF">VV02_08390</name>
</gene>
<sequence>MTQTPRADIGVIGGSGFYSFLDGVEHVTVETPFGEPSDAVAVGDLDGRRVAFLARHGQGHRFPPHRVNYRANLWALRSLGVRQVLAPCAVGSLRPELGPGTLVVPDQVVDRTWGREHTVYDGATMPTAGSLRTASEEEPEQGASNAVGPVVHVAFADPYCPRGRETVLTAAASNGGSEPVDGGTLVVVNGPRFSSRAESQWHQAAGWSVVGMTGMPEASIARELAMCFTCVCLVTDHDAGVEVGEHVTHEEVLRVFADNIEGLKTVLQQAISQLPDPESDDEATCACRRSLDGLTLPLELP</sequence>
<dbReference type="GO" id="GO:0006166">
    <property type="term" value="P:purine ribonucleoside salvage"/>
    <property type="evidence" value="ECO:0007669"/>
    <property type="project" value="UniProtKB-UniRule"/>
</dbReference>
<comment type="similarity">
    <text evidence="3">Belongs to the PNP/MTAP phosphorylase family. MTAP subfamily.</text>
</comment>
<organism evidence="6 7">
    <name type="scientific">Luteipulveratus mongoliensis</name>
    <dbReference type="NCBI Taxonomy" id="571913"/>
    <lineage>
        <taxon>Bacteria</taxon>
        <taxon>Bacillati</taxon>
        <taxon>Actinomycetota</taxon>
        <taxon>Actinomycetes</taxon>
        <taxon>Micrococcales</taxon>
        <taxon>Dermacoccaceae</taxon>
        <taxon>Luteipulveratus</taxon>
    </lineage>
</organism>
<dbReference type="KEGG" id="lmoi:VV02_08390"/>
<comment type="catalytic activity">
    <reaction evidence="3">
        <text>a purine D-ribonucleoside + phosphate = a purine nucleobase + alpha-D-ribose 1-phosphate</text>
        <dbReference type="Rhea" id="RHEA:19805"/>
        <dbReference type="ChEBI" id="CHEBI:26386"/>
        <dbReference type="ChEBI" id="CHEBI:43474"/>
        <dbReference type="ChEBI" id="CHEBI:57720"/>
        <dbReference type="ChEBI" id="CHEBI:142355"/>
        <dbReference type="EC" id="2.4.2.1"/>
    </reaction>
</comment>
<dbReference type="InterPro" id="IPR000845">
    <property type="entry name" value="Nucleoside_phosphorylase_d"/>
</dbReference>
<feature type="region of interest" description="Disordered" evidence="4">
    <location>
        <begin position="124"/>
        <end position="144"/>
    </location>
</feature>
<dbReference type="Pfam" id="PF01048">
    <property type="entry name" value="PNP_UDP_1"/>
    <property type="match status" value="1"/>
</dbReference>
<dbReference type="Gene3D" id="3.40.50.1580">
    <property type="entry name" value="Nucleoside phosphorylase domain"/>
    <property type="match status" value="1"/>
</dbReference>
<dbReference type="PANTHER" id="PTHR42679:SF2">
    <property type="entry name" value="S-METHYL-5'-THIOADENOSINE PHOSPHORYLASE"/>
    <property type="match status" value="1"/>
</dbReference>
<feature type="domain" description="Nucleoside phosphorylase" evidence="5">
    <location>
        <begin position="8"/>
        <end position="271"/>
    </location>
</feature>
<feature type="binding site" evidence="3">
    <location>
        <begin position="55"/>
        <end position="56"/>
    </location>
    <ligand>
        <name>phosphate</name>
        <dbReference type="ChEBI" id="CHEBI:43474"/>
    </ligand>
</feature>
<evidence type="ECO:0000313" key="6">
    <source>
        <dbReference type="EMBL" id="AKU15867.1"/>
    </source>
</evidence>